<dbReference type="InterPro" id="IPR003172">
    <property type="entry name" value="ML_dom"/>
</dbReference>
<evidence type="ECO:0000259" key="3">
    <source>
        <dbReference type="SMART" id="SM00737"/>
    </source>
</evidence>
<dbReference type="Proteomes" id="UP000738325">
    <property type="component" value="Unassembled WGS sequence"/>
</dbReference>
<organism evidence="4 5">
    <name type="scientific">Dissophora globulifera</name>
    <dbReference type="NCBI Taxonomy" id="979702"/>
    <lineage>
        <taxon>Eukaryota</taxon>
        <taxon>Fungi</taxon>
        <taxon>Fungi incertae sedis</taxon>
        <taxon>Mucoromycota</taxon>
        <taxon>Mortierellomycotina</taxon>
        <taxon>Mortierellomycetes</taxon>
        <taxon>Mortierellales</taxon>
        <taxon>Mortierellaceae</taxon>
        <taxon>Dissophora</taxon>
    </lineage>
</organism>
<reference evidence="4" key="1">
    <citation type="journal article" date="2020" name="Fungal Divers.">
        <title>Resolving the Mortierellaceae phylogeny through synthesis of multi-gene phylogenetics and phylogenomics.</title>
        <authorList>
            <person name="Vandepol N."/>
            <person name="Liber J."/>
            <person name="Desiro A."/>
            <person name="Na H."/>
            <person name="Kennedy M."/>
            <person name="Barry K."/>
            <person name="Grigoriev I.V."/>
            <person name="Miller A.N."/>
            <person name="O'Donnell K."/>
            <person name="Stajich J.E."/>
            <person name="Bonito G."/>
        </authorList>
    </citation>
    <scope>NUCLEOTIDE SEQUENCE</scope>
    <source>
        <strain evidence="4">REB-010B</strain>
    </source>
</reference>
<dbReference type="SMART" id="SM00737">
    <property type="entry name" value="ML"/>
    <property type="match status" value="1"/>
</dbReference>
<evidence type="ECO:0000256" key="1">
    <source>
        <dbReference type="ARBA" id="ARBA00016056"/>
    </source>
</evidence>
<proteinExistence type="predicted"/>
<dbReference type="EMBL" id="JAAAIP010000410">
    <property type="protein sequence ID" value="KAG0317696.1"/>
    <property type="molecule type" value="Genomic_DNA"/>
</dbReference>
<feature type="signal peptide" evidence="2">
    <location>
        <begin position="1"/>
        <end position="24"/>
    </location>
</feature>
<dbReference type="InterPro" id="IPR014756">
    <property type="entry name" value="Ig_E-set"/>
</dbReference>
<protein>
    <recommendedName>
        <fullName evidence="1">Phosphatidylglycerol/phosphatidylinositol transfer protein</fullName>
    </recommendedName>
</protein>
<dbReference type="AlphaFoldDB" id="A0A9P6REB7"/>
<feature type="domain" description="MD-2-related lipid-recognition" evidence="3">
    <location>
        <begin position="57"/>
        <end position="180"/>
    </location>
</feature>
<evidence type="ECO:0000256" key="2">
    <source>
        <dbReference type="SAM" id="SignalP"/>
    </source>
</evidence>
<evidence type="ECO:0000313" key="5">
    <source>
        <dbReference type="Proteomes" id="UP000738325"/>
    </source>
</evidence>
<sequence length="199" mass="21650">MKLSVAFFATVSLTLIVILTMIDAAVITSQRPNNNTESKIGWKKNNPHALSVSEERFSSCGHPGKDVFRLESVSSNRHLCSGCKACVDLDGLVRDKVEKGSKIRLQVFKFMFTVFDRTYDLCDLLEMVKDGPKCPIEPSQTSLRACLPLHKSLATDIQANIKATGVTASQKPLFCIEGSAMIESHCPKDVGPGSAACNS</sequence>
<dbReference type="SUPFAM" id="SSF81296">
    <property type="entry name" value="E set domains"/>
    <property type="match status" value="1"/>
</dbReference>
<keyword evidence="2" id="KW-0732">Signal</keyword>
<keyword evidence="5" id="KW-1185">Reference proteome</keyword>
<accession>A0A9P6REB7</accession>
<feature type="chain" id="PRO_5040234468" description="Phosphatidylglycerol/phosphatidylinositol transfer protein" evidence="2">
    <location>
        <begin position="25"/>
        <end position="199"/>
    </location>
</feature>
<dbReference type="Pfam" id="PF02221">
    <property type="entry name" value="E1_DerP2_DerF2"/>
    <property type="match status" value="1"/>
</dbReference>
<dbReference type="OrthoDB" id="6409159at2759"/>
<evidence type="ECO:0000313" key="4">
    <source>
        <dbReference type="EMBL" id="KAG0317696.1"/>
    </source>
</evidence>
<gene>
    <name evidence="4" type="ORF">BGZ99_006161</name>
</gene>
<comment type="caution">
    <text evidence="4">The sequence shown here is derived from an EMBL/GenBank/DDBJ whole genome shotgun (WGS) entry which is preliminary data.</text>
</comment>
<name>A0A9P6REB7_9FUNG</name>